<dbReference type="Proteomes" id="UP001596222">
    <property type="component" value="Unassembled WGS sequence"/>
</dbReference>
<dbReference type="PANTHER" id="PTHR45436:SF5">
    <property type="entry name" value="SENSOR HISTIDINE KINASE TRCS"/>
    <property type="match status" value="1"/>
</dbReference>
<protein>
    <recommendedName>
        <fullName evidence="2">histidine kinase</fullName>
        <ecNumber evidence="2">2.7.13.3</ecNumber>
    </recommendedName>
</protein>
<feature type="compositionally biased region" description="Low complexity" evidence="6">
    <location>
        <begin position="376"/>
        <end position="389"/>
    </location>
</feature>
<dbReference type="Pfam" id="PF02518">
    <property type="entry name" value="HATPase_c"/>
    <property type="match status" value="1"/>
</dbReference>
<keyword evidence="9" id="KW-1185">Reference proteome</keyword>
<feature type="region of interest" description="Disordered" evidence="6">
    <location>
        <begin position="335"/>
        <end position="631"/>
    </location>
</feature>
<keyword evidence="3" id="KW-0597">Phosphoprotein</keyword>
<comment type="catalytic activity">
    <reaction evidence="1">
        <text>ATP + protein L-histidine = ADP + protein N-phospho-L-histidine.</text>
        <dbReference type="EC" id="2.7.13.3"/>
    </reaction>
</comment>
<feature type="compositionally biased region" description="Gly residues" evidence="6">
    <location>
        <begin position="457"/>
        <end position="506"/>
    </location>
</feature>
<evidence type="ECO:0000256" key="6">
    <source>
        <dbReference type="SAM" id="MobiDB-lite"/>
    </source>
</evidence>
<dbReference type="GO" id="GO:0005524">
    <property type="term" value="F:ATP binding"/>
    <property type="evidence" value="ECO:0007669"/>
    <property type="project" value="UniProtKB-KW"/>
</dbReference>
<keyword evidence="5" id="KW-0418">Kinase</keyword>
<dbReference type="PANTHER" id="PTHR45436">
    <property type="entry name" value="SENSOR HISTIDINE KINASE YKOH"/>
    <property type="match status" value="1"/>
</dbReference>
<evidence type="ECO:0000313" key="8">
    <source>
        <dbReference type="EMBL" id="MFC5145904.1"/>
    </source>
</evidence>
<dbReference type="EMBL" id="JBHSKJ010000007">
    <property type="protein sequence ID" value="MFC5145904.1"/>
    <property type="molecule type" value="Genomic_DNA"/>
</dbReference>
<feature type="compositionally biased region" description="Low complexity" evidence="6">
    <location>
        <begin position="519"/>
        <end position="529"/>
    </location>
</feature>
<dbReference type="RefSeq" id="WP_382041442.1">
    <property type="nucleotide sequence ID" value="NZ_JBHSKJ010000007.1"/>
</dbReference>
<feature type="compositionally biased region" description="Pro residues" evidence="6">
    <location>
        <begin position="552"/>
        <end position="562"/>
    </location>
</feature>
<dbReference type="Gene3D" id="3.30.565.10">
    <property type="entry name" value="Histidine kinase-like ATPase, C-terminal domain"/>
    <property type="match status" value="1"/>
</dbReference>
<evidence type="ECO:0000256" key="1">
    <source>
        <dbReference type="ARBA" id="ARBA00000085"/>
    </source>
</evidence>
<dbReference type="SUPFAM" id="SSF55874">
    <property type="entry name" value="ATPase domain of HSP90 chaperone/DNA topoisomerase II/histidine kinase"/>
    <property type="match status" value="1"/>
</dbReference>
<feature type="domain" description="Histidine kinase/HSP90-like ATPase" evidence="7">
    <location>
        <begin position="219"/>
        <end position="326"/>
    </location>
</feature>
<evidence type="ECO:0000313" key="9">
    <source>
        <dbReference type="Proteomes" id="UP001596222"/>
    </source>
</evidence>
<dbReference type="InterPro" id="IPR003594">
    <property type="entry name" value="HATPase_dom"/>
</dbReference>
<name>A0ABW0A2R0_9ACTN</name>
<evidence type="ECO:0000256" key="3">
    <source>
        <dbReference type="ARBA" id="ARBA00022553"/>
    </source>
</evidence>
<keyword evidence="8" id="KW-0067">ATP-binding</keyword>
<proteinExistence type="predicted"/>
<comment type="caution">
    <text evidence="8">The sequence shown here is derived from an EMBL/GenBank/DDBJ whole genome shotgun (WGS) entry which is preliminary data.</text>
</comment>
<dbReference type="EC" id="2.7.13.3" evidence="2"/>
<accession>A0ABW0A2R0</accession>
<gene>
    <name evidence="8" type="ORF">ACFPP6_14665</name>
</gene>
<evidence type="ECO:0000256" key="4">
    <source>
        <dbReference type="ARBA" id="ARBA00022679"/>
    </source>
</evidence>
<keyword evidence="4" id="KW-0808">Transferase</keyword>
<evidence type="ECO:0000256" key="2">
    <source>
        <dbReference type="ARBA" id="ARBA00012438"/>
    </source>
</evidence>
<evidence type="ECO:0000256" key="5">
    <source>
        <dbReference type="ARBA" id="ARBA00022777"/>
    </source>
</evidence>
<feature type="compositionally biased region" description="Low complexity" evidence="6">
    <location>
        <begin position="581"/>
        <end position="599"/>
    </location>
</feature>
<organism evidence="8 9">
    <name type="scientific">Streptomyces aureoversilis</name>
    <dbReference type="NCBI Taxonomy" id="67277"/>
    <lineage>
        <taxon>Bacteria</taxon>
        <taxon>Bacillati</taxon>
        <taxon>Actinomycetota</taxon>
        <taxon>Actinomycetes</taxon>
        <taxon>Kitasatosporales</taxon>
        <taxon>Streptomycetaceae</taxon>
        <taxon>Streptomyces</taxon>
    </lineage>
</organism>
<keyword evidence="8" id="KW-0547">Nucleotide-binding</keyword>
<evidence type="ECO:0000259" key="7">
    <source>
        <dbReference type="Pfam" id="PF02518"/>
    </source>
</evidence>
<dbReference type="InterPro" id="IPR036890">
    <property type="entry name" value="HATPase_C_sf"/>
</dbReference>
<reference evidence="9" key="1">
    <citation type="journal article" date="2019" name="Int. J. Syst. Evol. Microbiol.">
        <title>The Global Catalogue of Microorganisms (GCM) 10K type strain sequencing project: providing services to taxonomists for standard genome sequencing and annotation.</title>
        <authorList>
            <consortium name="The Broad Institute Genomics Platform"/>
            <consortium name="The Broad Institute Genome Sequencing Center for Infectious Disease"/>
            <person name="Wu L."/>
            <person name="Ma J."/>
        </authorList>
    </citation>
    <scope>NUCLEOTIDE SEQUENCE [LARGE SCALE GENOMIC DNA]</scope>
    <source>
        <strain evidence="9">CGMCC 4.1641</strain>
    </source>
</reference>
<sequence>MSHHIPDVVTWCLAAALIAVAVLLVRQRGIAAALRLRATTLEEGQRARDSELGHLVTVRLPAVTASMNQPVPLPGLLDEQLTGTVFAHGLQSVMDTFTQAVDKAQARADQSAKAALKASMRALQGLAHEQQLAISDMQDRHDNPDVLRDLLQIDHANSQFGRRAQAIAVLCGSWPGRQRAASPLTDVVRGATSRIRDYRRVQVHSQADLAVVSRAVEPVVLAVAELLDNAARHSQPNTTVEVGLQPVHNGACIVIDDAGVGMDGQETQRAGALLSGRAAVDVSRLGDPPQFGFPVIGVLAARYGFSVSVDTRSPYGGVRAVLFLPSTLLTQLDIDGPGTTPLRPPGAGAGAGSYAADRTAATRPPGRTPVPDFPDFPEASAAAFPESSARGPEGQGGFPETSVRGPEAPGGFPEASARNREGRAAGFPEASARNREAPTGFPETSARSPEAEAGFPGMPGGSRGGSDGPLGGGPVPGRGPVPGGGPVAGAGPGADGGAVSGGGFLPGGAPASGDGSLPGGAPVPGSVGSTAGGLPKRRRRQPSPDGRRGRPAPLPAESPAPGAPGSGPAAPERTAEETARRMGAFARGTRAGRTPAAGTPVGPPHGAPEPDAAHPFAQAPAPVDDEGNPHA</sequence>
<dbReference type="InterPro" id="IPR050428">
    <property type="entry name" value="TCS_sensor_his_kinase"/>
</dbReference>